<gene>
    <name evidence="3" type="ORF">BDY17DRAFT_282660</name>
</gene>
<protein>
    <submittedName>
        <fullName evidence="3">WLM domain-containing protein</fullName>
    </submittedName>
</protein>
<accession>A0A6A6PQL5</accession>
<reference evidence="3" key="1">
    <citation type="journal article" date="2020" name="Stud. Mycol.">
        <title>101 Dothideomycetes genomes: a test case for predicting lifestyles and emergence of pathogens.</title>
        <authorList>
            <person name="Haridas S."/>
            <person name="Albert R."/>
            <person name="Binder M."/>
            <person name="Bloem J."/>
            <person name="Labutti K."/>
            <person name="Salamov A."/>
            <person name="Andreopoulos B."/>
            <person name="Baker S."/>
            <person name="Barry K."/>
            <person name="Bills G."/>
            <person name="Bluhm B."/>
            <person name="Cannon C."/>
            <person name="Castanera R."/>
            <person name="Culley D."/>
            <person name="Daum C."/>
            <person name="Ezra D."/>
            <person name="Gonzalez J."/>
            <person name="Henrissat B."/>
            <person name="Kuo A."/>
            <person name="Liang C."/>
            <person name="Lipzen A."/>
            <person name="Lutzoni F."/>
            <person name="Magnuson J."/>
            <person name="Mondo S."/>
            <person name="Nolan M."/>
            <person name="Ohm R."/>
            <person name="Pangilinan J."/>
            <person name="Park H.-J."/>
            <person name="Ramirez L."/>
            <person name="Alfaro M."/>
            <person name="Sun H."/>
            <person name="Tritt A."/>
            <person name="Yoshinaga Y."/>
            <person name="Zwiers L.-H."/>
            <person name="Turgeon B."/>
            <person name="Goodwin S."/>
            <person name="Spatafora J."/>
            <person name="Crous P."/>
            <person name="Grigoriev I."/>
        </authorList>
    </citation>
    <scope>NUCLEOTIDE SEQUENCE</scope>
    <source>
        <strain evidence="3">CBS 113389</strain>
    </source>
</reference>
<feature type="region of interest" description="Disordered" evidence="1">
    <location>
        <begin position="259"/>
        <end position="294"/>
    </location>
</feature>
<dbReference type="Proteomes" id="UP000799767">
    <property type="component" value="Unassembled WGS sequence"/>
</dbReference>
<evidence type="ECO:0000259" key="2">
    <source>
        <dbReference type="PROSITE" id="PS51397"/>
    </source>
</evidence>
<dbReference type="OrthoDB" id="447842at2759"/>
<dbReference type="RefSeq" id="XP_033588494.1">
    <property type="nucleotide sequence ID" value="XM_033732070.1"/>
</dbReference>
<feature type="region of interest" description="Disordered" evidence="1">
    <location>
        <begin position="346"/>
        <end position="384"/>
    </location>
</feature>
<evidence type="ECO:0000313" key="3">
    <source>
        <dbReference type="EMBL" id="KAF2481924.1"/>
    </source>
</evidence>
<dbReference type="EMBL" id="MU001637">
    <property type="protein sequence ID" value="KAF2481924.1"/>
    <property type="molecule type" value="Genomic_DNA"/>
</dbReference>
<feature type="compositionally biased region" description="Basic residues" evidence="1">
    <location>
        <begin position="175"/>
        <end position="184"/>
    </location>
</feature>
<dbReference type="InterPro" id="IPR013536">
    <property type="entry name" value="WLM_dom"/>
</dbReference>
<organism evidence="3 4">
    <name type="scientific">Neohortaea acidophila</name>
    <dbReference type="NCBI Taxonomy" id="245834"/>
    <lineage>
        <taxon>Eukaryota</taxon>
        <taxon>Fungi</taxon>
        <taxon>Dikarya</taxon>
        <taxon>Ascomycota</taxon>
        <taxon>Pezizomycotina</taxon>
        <taxon>Dothideomycetes</taxon>
        <taxon>Dothideomycetidae</taxon>
        <taxon>Mycosphaerellales</taxon>
        <taxon>Teratosphaeriaceae</taxon>
        <taxon>Neohortaea</taxon>
    </lineage>
</organism>
<dbReference type="InterPro" id="IPR053136">
    <property type="entry name" value="UTP_pyrophosphatase-like"/>
</dbReference>
<dbReference type="PROSITE" id="PS51397">
    <property type="entry name" value="WLM"/>
    <property type="match status" value="1"/>
</dbReference>
<dbReference type="Gene3D" id="3.30.2010.10">
    <property type="entry name" value="Metalloproteases ('zincins'), catalytic domain"/>
    <property type="match status" value="1"/>
</dbReference>
<dbReference type="GeneID" id="54473072"/>
<evidence type="ECO:0000256" key="1">
    <source>
        <dbReference type="SAM" id="MobiDB-lite"/>
    </source>
</evidence>
<sequence>MPLGFERLNERSQRPNAHINFIKPLPSNSPQDQKIAQDFLERIAAQCYPVMKREHISVMALEEYAPNPEFLGRNFNAGEVVQLVLKDKSGRWLSFKFVQMVMMHELAHCKQMNHSRAFWQVRNQYADHMKELWTQRYEGEGVWGRGQNLISGDFVHDRMPDDADIPEHLCGGTYRRGRGRKRKRGQSDADPARPTYAERQQKRIKKKFGKHGEGHDLGEDELVRGALEKGKSRPGKPRVANSKRGRELRASAALARFDAAKNQQARERTTDTTPELIEDGDSETESEEDLDDPYADGLNILETLVRIKDQRGRDLYQVCGDEGGEDEGGEEEMEELKMIGANTTSAAEGVDAKTRQPTSDQPPQRKTSPIRDVPTTASSHQTTTSSNVSTCPICSLDNEASSATCMACSHVLKPSLMKSHWRCKSSQCHGSAYINAGDAGRCGLCGGLKPAAGNDKPMGLVGADVLRWD</sequence>
<feature type="compositionally biased region" description="Low complexity" evidence="1">
    <location>
        <begin position="375"/>
        <end position="384"/>
    </location>
</feature>
<dbReference type="AlphaFoldDB" id="A0A6A6PQL5"/>
<dbReference type="PANTHER" id="PTHR30399:SF1">
    <property type="entry name" value="UTP PYROPHOSPHATASE"/>
    <property type="match status" value="1"/>
</dbReference>
<feature type="region of interest" description="Disordered" evidence="1">
    <location>
        <begin position="166"/>
        <end position="247"/>
    </location>
</feature>
<evidence type="ECO:0000313" key="4">
    <source>
        <dbReference type="Proteomes" id="UP000799767"/>
    </source>
</evidence>
<feature type="compositionally biased region" description="Acidic residues" evidence="1">
    <location>
        <begin position="276"/>
        <end position="294"/>
    </location>
</feature>
<feature type="compositionally biased region" description="Basic and acidic residues" evidence="1">
    <location>
        <begin position="210"/>
        <end position="231"/>
    </location>
</feature>
<proteinExistence type="predicted"/>
<feature type="domain" description="WLM" evidence="2">
    <location>
        <begin position="10"/>
        <end position="258"/>
    </location>
</feature>
<dbReference type="Pfam" id="PF08325">
    <property type="entry name" value="WLM"/>
    <property type="match status" value="1"/>
</dbReference>
<dbReference type="PANTHER" id="PTHR30399">
    <property type="entry name" value="UNCHARACTERIZED PROTEIN YGJP"/>
    <property type="match status" value="1"/>
</dbReference>
<name>A0A6A6PQL5_9PEZI</name>
<keyword evidence="4" id="KW-1185">Reference proteome</keyword>
<feature type="compositionally biased region" description="Polar residues" evidence="1">
    <location>
        <begin position="355"/>
        <end position="367"/>
    </location>
</feature>